<feature type="transmembrane region" description="Helical" evidence="7">
    <location>
        <begin position="141"/>
        <end position="158"/>
    </location>
</feature>
<dbReference type="GO" id="GO:0005886">
    <property type="term" value="C:plasma membrane"/>
    <property type="evidence" value="ECO:0007669"/>
    <property type="project" value="UniProtKB-SubCell"/>
</dbReference>
<feature type="transmembrane region" description="Helical" evidence="7">
    <location>
        <begin position="50"/>
        <end position="76"/>
    </location>
</feature>
<feature type="transmembrane region" description="Helical" evidence="7">
    <location>
        <begin position="88"/>
        <end position="106"/>
    </location>
</feature>
<dbReference type="PANTHER" id="PTHR40074">
    <property type="entry name" value="O-ACETYLTRANSFERASE WECH"/>
    <property type="match status" value="1"/>
</dbReference>
<evidence type="ECO:0000259" key="8">
    <source>
        <dbReference type="Pfam" id="PF01757"/>
    </source>
</evidence>
<dbReference type="PATRIC" id="fig|329854.7.peg.663"/>
<dbReference type="Proteomes" id="UP000070319">
    <property type="component" value="Unassembled WGS sequence"/>
</dbReference>
<evidence type="ECO:0000256" key="4">
    <source>
        <dbReference type="ARBA" id="ARBA00022692"/>
    </source>
</evidence>
<dbReference type="EMBL" id="LTDF01000043">
    <property type="protein sequence ID" value="KXT54739.1"/>
    <property type="molecule type" value="Genomic_DNA"/>
</dbReference>
<sequence length="336" mass="39646">MKERFEYIDSIKGFAIFLMVMGHVIAWNYTDYKTVCIYDFKQLPNIKLGGLVWQIIYSFHMPLFFMVSGFLSYKIYDWQNFFPFLKKKISRLFIPWLCTIWIVYVLRGAIGYWFLLCLFELSILGFLMMVVMERINRKRRLLFDIVFILMIYAIFRFSCVTTWKILGIDLGRFVGALIPFGMGVLLRKYKSLFHVFIEQSWFYTIAILSFFILFISRYFEDLGIIPLYCVKLGGYLLPLLGSLIVFYTFSHGIYMRMRSVLSYLGRHSLPIYILHIAFVIQLPQVGSFILQQNAITSVTIQILYATVLTIFSISLSLVVYKIIVMSSWLKRLFFGE</sequence>
<organism evidence="9">
    <name type="scientific">Bacteroides intestinalis</name>
    <dbReference type="NCBI Taxonomy" id="329854"/>
    <lineage>
        <taxon>Bacteria</taxon>
        <taxon>Pseudomonadati</taxon>
        <taxon>Bacteroidota</taxon>
        <taxon>Bacteroidia</taxon>
        <taxon>Bacteroidales</taxon>
        <taxon>Bacteroidaceae</taxon>
        <taxon>Bacteroides</taxon>
    </lineage>
</organism>
<comment type="similarity">
    <text evidence="2">Belongs to the acyltransferase 3 family.</text>
</comment>
<evidence type="ECO:0000313" key="10">
    <source>
        <dbReference type="Proteomes" id="UP000070319"/>
    </source>
</evidence>
<dbReference type="RefSeq" id="WP_061434044.1">
    <property type="nucleotide sequence ID" value="NZ_KQ968678.1"/>
</dbReference>
<feature type="transmembrane region" description="Helical" evidence="7">
    <location>
        <begin position="225"/>
        <end position="249"/>
    </location>
</feature>
<proteinExistence type="inferred from homology"/>
<evidence type="ECO:0000313" key="9">
    <source>
        <dbReference type="EMBL" id="KXT54739.1"/>
    </source>
</evidence>
<evidence type="ECO:0000256" key="1">
    <source>
        <dbReference type="ARBA" id="ARBA00004651"/>
    </source>
</evidence>
<keyword evidence="5 7" id="KW-1133">Transmembrane helix</keyword>
<evidence type="ECO:0000256" key="5">
    <source>
        <dbReference type="ARBA" id="ARBA00022989"/>
    </source>
</evidence>
<accession>A0A139LTG2</accession>
<dbReference type="InterPro" id="IPR002656">
    <property type="entry name" value="Acyl_transf_3_dom"/>
</dbReference>
<feature type="domain" description="Acyltransferase 3" evidence="8">
    <location>
        <begin position="6"/>
        <end position="320"/>
    </location>
</feature>
<dbReference type="PANTHER" id="PTHR40074:SF2">
    <property type="entry name" value="O-ACETYLTRANSFERASE WECH"/>
    <property type="match status" value="1"/>
</dbReference>
<dbReference type="GO" id="GO:0016413">
    <property type="term" value="F:O-acetyltransferase activity"/>
    <property type="evidence" value="ECO:0007669"/>
    <property type="project" value="TreeGrafter"/>
</dbReference>
<evidence type="ECO:0000256" key="6">
    <source>
        <dbReference type="ARBA" id="ARBA00023136"/>
    </source>
</evidence>
<feature type="transmembrane region" description="Helical" evidence="7">
    <location>
        <begin position="269"/>
        <end position="290"/>
    </location>
</feature>
<feature type="transmembrane region" description="Helical" evidence="7">
    <location>
        <begin position="112"/>
        <end position="132"/>
    </location>
</feature>
<keyword evidence="3" id="KW-1003">Cell membrane</keyword>
<evidence type="ECO:0000256" key="3">
    <source>
        <dbReference type="ARBA" id="ARBA00022475"/>
    </source>
</evidence>
<feature type="transmembrane region" description="Helical" evidence="7">
    <location>
        <begin position="201"/>
        <end position="219"/>
    </location>
</feature>
<comment type="caution">
    <text evidence="9">The sequence shown here is derived from an EMBL/GenBank/DDBJ whole genome shotgun (WGS) entry which is preliminary data.</text>
</comment>
<comment type="subcellular location">
    <subcellularLocation>
        <location evidence="1">Cell membrane</location>
        <topology evidence="1">Multi-pass membrane protein</topology>
    </subcellularLocation>
</comment>
<feature type="transmembrane region" description="Helical" evidence="7">
    <location>
        <begin position="302"/>
        <end position="323"/>
    </location>
</feature>
<gene>
    <name evidence="9" type="ORF">HMPREF2531_00661</name>
</gene>
<reference evidence="9 10" key="1">
    <citation type="submission" date="2016-02" db="EMBL/GenBank/DDBJ databases">
        <authorList>
            <person name="Wen L."/>
            <person name="He K."/>
            <person name="Yang H."/>
        </authorList>
    </citation>
    <scope>NUCLEOTIDE SEQUENCE [LARGE SCALE GENOMIC DNA]</scope>
    <source>
        <strain evidence="9 10">KLE1704</strain>
    </source>
</reference>
<evidence type="ECO:0000256" key="7">
    <source>
        <dbReference type="SAM" id="Phobius"/>
    </source>
</evidence>
<feature type="transmembrane region" description="Helical" evidence="7">
    <location>
        <begin position="12"/>
        <end position="30"/>
    </location>
</feature>
<keyword evidence="6 7" id="KW-0472">Membrane</keyword>
<protein>
    <recommendedName>
        <fullName evidence="8">Acyltransferase 3 domain-containing protein</fullName>
    </recommendedName>
</protein>
<name>A0A139LTG2_9BACE</name>
<dbReference type="AlphaFoldDB" id="A0A139LTG2"/>
<dbReference type="GO" id="GO:0009246">
    <property type="term" value="P:enterobacterial common antigen biosynthetic process"/>
    <property type="evidence" value="ECO:0007669"/>
    <property type="project" value="TreeGrafter"/>
</dbReference>
<evidence type="ECO:0000256" key="2">
    <source>
        <dbReference type="ARBA" id="ARBA00007400"/>
    </source>
</evidence>
<keyword evidence="4 7" id="KW-0812">Transmembrane</keyword>
<dbReference type="Pfam" id="PF01757">
    <property type="entry name" value="Acyl_transf_3"/>
    <property type="match status" value="1"/>
</dbReference>